<gene>
    <name evidence="1" type="ORF">L596_028393</name>
</gene>
<dbReference type="Proteomes" id="UP000298663">
    <property type="component" value="Unassembled WGS sequence"/>
</dbReference>
<accession>A0A4U5LYC7</accession>
<reference evidence="1 2" key="1">
    <citation type="journal article" date="2015" name="Genome Biol.">
        <title>Comparative genomics of Steinernema reveals deeply conserved gene regulatory networks.</title>
        <authorList>
            <person name="Dillman A.R."/>
            <person name="Macchietto M."/>
            <person name="Porter C.F."/>
            <person name="Rogers A."/>
            <person name="Williams B."/>
            <person name="Antoshechkin I."/>
            <person name="Lee M.M."/>
            <person name="Goodwin Z."/>
            <person name="Lu X."/>
            <person name="Lewis E.E."/>
            <person name="Goodrich-Blair H."/>
            <person name="Stock S.P."/>
            <person name="Adams B.J."/>
            <person name="Sternberg P.W."/>
            <person name="Mortazavi A."/>
        </authorList>
    </citation>
    <scope>NUCLEOTIDE SEQUENCE [LARGE SCALE GENOMIC DNA]</scope>
    <source>
        <strain evidence="1 2">ALL</strain>
    </source>
</reference>
<keyword evidence="2" id="KW-1185">Reference proteome</keyword>
<organism evidence="1 2">
    <name type="scientific">Steinernema carpocapsae</name>
    <name type="common">Entomopathogenic nematode</name>
    <dbReference type="NCBI Taxonomy" id="34508"/>
    <lineage>
        <taxon>Eukaryota</taxon>
        <taxon>Metazoa</taxon>
        <taxon>Ecdysozoa</taxon>
        <taxon>Nematoda</taxon>
        <taxon>Chromadorea</taxon>
        <taxon>Rhabditida</taxon>
        <taxon>Tylenchina</taxon>
        <taxon>Panagrolaimomorpha</taxon>
        <taxon>Strongyloidoidea</taxon>
        <taxon>Steinernematidae</taxon>
        <taxon>Steinernema</taxon>
    </lineage>
</organism>
<evidence type="ECO:0000313" key="2">
    <source>
        <dbReference type="Proteomes" id="UP000298663"/>
    </source>
</evidence>
<reference evidence="1 2" key="2">
    <citation type="journal article" date="2019" name="G3 (Bethesda)">
        <title>Hybrid Assembly of the Genome of the Entomopathogenic Nematode Steinernema carpocapsae Identifies the X-Chromosome.</title>
        <authorList>
            <person name="Serra L."/>
            <person name="Macchietto M."/>
            <person name="Macias-Munoz A."/>
            <person name="McGill C.J."/>
            <person name="Rodriguez I.M."/>
            <person name="Rodriguez B."/>
            <person name="Murad R."/>
            <person name="Mortazavi A."/>
        </authorList>
    </citation>
    <scope>NUCLEOTIDE SEQUENCE [LARGE SCALE GENOMIC DNA]</scope>
    <source>
        <strain evidence="1 2">ALL</strain>
    </source>
</reference>
<sequence>MEDLLRPLHHHKRLVRGGDGADLNEAATRQLRQDHADLGYCSGRIVARKLLRYDVGEQPSEASFLVIVEHKSWTDGDDSFFYVLIVKFCFHVDNVADTHLRSVGTVGLKEGSMT</sequence>
<comment type="caution">
    <text evidence="1">The sequence shown here is derived from an EMBL/GenBank/DDBJ whole genome shotgun (WGS) entry which is preliminary data.</text>
</comment>
<name>A0A4U5LYC7_STECR</name>
<proteinExistence type="predicted"/>
<protein>
    <submittedName>
        <fullName evidence="1">Uncharacterized protein</fullName>
    </submittedName>
</protein>
<dbReference type="EMBL" id="AZBU02000011">
    <property type="protein sequence ID" value="TKR61260.1"/>
    <property type="molecule type" value="Genomic_DNA"/>
</dbReference>
<evidence type="ECO:0000313" key="1">
    <source>
        <dbReference type="EMBL" id="TKR61260.1"/>
    </source>
</evidence>
<dbReference type="AlphaFoldDB" id="A0A4U5LYC7"/>